<sequence length="103" mass="12091">MVFEEKLKQLIKSKYGKLSDLADKFNMNYSQLSQYVNGKKVSMDFLNKIIKEFPEADLNWLLRNDDILNESDTPYKAPLTNNQIIDKIEVLLSDLKDQMEDEK</sequence>
<feature type="domain" description="HTH cro/C1-type" evidence="1">
    <location>
        <begin position="7"/>
        <end position="61"/>
    </location>
</feature>
<dbReference type="PROSITE" id="PS50943">
    <property type="entry name" value="HTH_CROC1"/>
    <property type="match status" value="1"/>
</dbReference>
<comment type="caution">
    <text evidence="2">The sequence shown here is derived from an EMBL/GenBank/DDBJ whole genome shotgun (WGS) entry which is preliminary data.</text>
</comment>
<evidence type="ECO:0000313" key="3">
    <source>
        <dbReference type="Proteomes" id="UP001176891"/>
    </source>
</evidence>
<dbReference type="Gene3D" id="1.10.260.40">
    <property type="entry name" value="lambda repressor-like DNA-binding domains"/>
    <property type="match status" value="1"/>
</dbReference>
<dbReference type="Proteomes" id="UP001176891">
    <property type="component" value="Unassembled WGS sequence"/>
</dbReference>
<protein>
    <submittedName>
        <fullName evidence="2">Helix-turn-helix transcriptional regulator</fullName>
    </submittedName>
</protein>
<dbReference type="CDD" id="cd00093">
    <property type="entry name" value="HTH_XRE"/>
    <property type="match status" value="1"/>
</dbReference>
<dbReference type="SUPFAM" id="SSF47413">
    <property type="entry name" value="lambda repressor-like DNA-binding domains"/>
    <property type="match status" value="1"/>
</dbReference>
<evidence type="ECO:0000259" key="1">
    <source>
        <dbReference type="PROSITE" id="PS50943"/>
    </source>
</evidence>
<dbReference type="EMBL" id="JAUOEM010000001">
    <property type="protein sequence ID" value="MDO5985925.1"/>
    <property type="molecule type" value="Genomic_DNA"/>
</dbReference>
<reference evidence="2" key="1">
    <citation type="submission" date="2023-07" db="EMBL/GenBank/DDBJ databases">
        <title>Two novel species in the genus Flavivirga.</title>
        <authorList>
            <person name="Kwon K."/>
        </authorList>
    </citation>
    <scope>NUCLEOTIDE SEQUENCE</scope>
    <source>
        <strain evidence="2">KACC 14157</strain>
    </source>
</reference>
<evidence type="ECO:0000313" key="2">
    <source>
        <dbReference type="EMBL" id="MDO5985925.1"/>
    </source>
</evidence>
<accession>A0ABT8WW72</accession>
<dbReference type="InterPro" id="IPR001387">
    <property type="entry name" value="Cro/C1-type_HTH"/>
</dbReference>
<name>A0ABT8WW72_9FLAO</name>
<organism evidence="2 3">
    <name type="scientific">Flavivirga amylovorans</name>
    <dbReference type="NCBI Taxonomy" id="870486"/>
    <lineage>
        <taxon>Bacteria</taxon>
        <taxon>Pseudomonadati</taxon>
        <taxon>Bacteroidota</taxon>
        <taxon>Flavobacteriia</taxon>
        <taxon>Flavobacteriales</taxon>
        <taxon>Flavobacteriaceae</taxon>
        <taxon>Flavivirga</taxon>
    </lineage>
</organism>
<proteinExistence type="predicted"/>
<dbReference type="InterPro" id="IPR010982">
    <property type="entry name" value="Lambda_DNA-bd_dom_sf"/>
</dbReference>
<gene>
    <name evidence="2" type="ORF">Q4Q39_00790</name>
</gene>
<keyword evidence="3" id="KW-1185">Reference proteome</keyword>
<dbReference type="RefSeq" id="WP_303280469.1">
    <property type="nucleotide sequence ID" value="NZ_BAABCZ010000016.1"/>
</dbReference>